<accession>A0ABN7WAE3</accession>
<evidence type="ECO:0000313" key="2">
    <source>
        <dbReference type="EMBL" id="CAG8823855.1"/>
    </source>
</evidence>
<organism evidence="2 3">
    <name type="scientific">Gigaspora margarita</name>
    <dbReference type="NCBI Taxonomy" id="4874"/>
    <lineage>
        <taxon>Eukaryota</taxon>
        <taxon>Fungi</taxon>
        <taxon>Fungi incertae sedis</taxon>
        <taxon>Mucoromycota</taxon>
        <taxon>Glomeromycotina</taxon>
        <taxon>Glomeromycetes</taxon>
        <taxon>Diversisporales</taxon>
        <taxon>Gigasporaceae</taxon>
        <taxon>Gigaspora</taxon>
    </lineage>
</organism>
<feature type="coiled-coil region" evidence="1">
    <location>
        <begin position="272"/>
        <end position="370"/>
    </location>
</feature>
<sequence>HETTVKYLIKLNASLINEIDKNKETALYDAVWNDIALISCQPEAFIFLRDCIENNSKNTDLFNQINESHLNKPGNNDIDSLSFYQFFLKHIEKYEENLNDEERKYPEQYKKYNNAIKTDVQEAYSTIHDIIKPEMENIGDKINEKMKSLIDEAKQLIEGAEENKKDLEKKQKDLKNKLILKKLLGILKITSHAMAIEKGTNKVMSLIPEDKNYESKFEISYDIRSSLIQLDKISKDDQVKIVEQKLQKLNEICSKNPKLSDILSEIKKAAVNKNSEEILKLVQNKLKLKQEKLEEKLKKPKNNDLITNQETKEMLEILDILNNAVKQTEDDIKKLKSYEENIYSQIIPMIEKMQNDMNNLGNQIDKKSHVFLDLSKWQVRSSLNEVKIILRQISKGFPEIRDYLTSYMDKLNEGMTTIINIYDRIQSYYDQSRLANYIANISSPTNTTEIENENLKKEIEKLEREI</sequence>
<feature type="coiled-coil region" evidence="1">
    <location>
        <begin position="143"/>
        <end position="177"/>
    </location>
</feature>
<evidence type="ECO:0000256" key="1">
    <source>
        <dbReference type="SAM" id="Coils"/>
    </source>
</evidence>
<dbReference type="EMBL" id="CAJVQB010036393">
    <property type="protein sequence ID" value="CAG8823855.1"/>
    <property type="molecule type" value="Genomic_DNA"/>
</dbReference>
<dbReference type="Proteomes" id="UP000789901">
    <property type="component" value="Unassembled WGS sequence"/>
</dbReference>
<feature type="coiled-coil region" evidence="1">
    <location>
        <begin position="84"/>
        <end position="111"/>
    </location>
</feature>
<keyword evidence="3" id="KW-1185">Reference proteome</keyword>
<comment type="caution">
    <text evidence="2">The sequence shown here is derived from an EMBL/GenBank/DDBJ whole genome shotgun (WGS) entry which is preliminary data.</text>
</comment>
<name>A0ABN7WAE3_GIGMA</name>
<feature type="non-terminal residue" evidence="2">
    <location>
        <position position="466"/>
    </location>
</feature>
<feature type="non-terminal residue" evidence="2">
    <location>
        <position position="1"/>
    </location>
</feature>
<gene>
    <name evidence="2" type="ORF">GMARGA_LOCUS28435</name>
</gene>
<keyword evidence="1" id="KW-0175">Coiled coil</keyword>
<evidence type="ECO:0000313" key="3">
    <source>
        <dbReference type="Proteomes" id="UP000789901"/>
    </source>
</evidence>
<reference evidence="2 3" key="1">
    <citation type="submission" date="2021-06" db="EMBL/GenBank/DDBJ databases">
        <authorList>
            <person name="Kallberg Y."/>
            <person name="Tangrot J."/>
            <person name="Rosling A."/>
        </authorList>
    </citation>
    <scope>NUCLEOTIDE SEQUENCE [LARGE SCALE GENOMIC DNA]</scope>
    <source>
        <strain evidence="2 3">120-4 pot B 10/14</strain>
    </source>
</reference>
<protein>
    <submittedName>
        <fullName evidence="2">21409_t:CDS:1</fullName>
    </submittedName>
</protein>
<proteinExistence type="predicted"/>